<dbReference type="EMBL" id="QGKY02000094">
    <property type="protein sequence ID" value="KAF2603820.1"/>
    <property type="molecule type" value="Genomic_DNA"/>
</dbReference>
<evidence type="ECO:0000313" key="2">
    <source>
        <dbReference type="EMBL" id="KAF2603820.1"/>
    </source>
</evidence>
<accession>A0A8S9L6J7</accession>
<dbReference type="AlphaFoldDB" id="A0A8S9L6J7"/>
<protein>
    <recommendedName>
        <fullName evidence="1">Reverse transcriptase zinc-binding domain-containing protein</fullName>
    </recommendedName>
</protein>
<reference evidence="2" key="1">
    <citation type="submission" date="2019-12" db="EMBL/GenBank/DDBJ databases">
        <title>Genome sequencing and annotation of Brassica cretica.</title>
        <authorList>
            <person name="Studholme D.J."/>
            <person name="Sarris P.F."/>
        </authorList>
    </citation>
    <scope>NUCLEOTIDE SEQUENCE</scope>
    <source>
        <strain evidence="2">PFS-102/07</strain>
        <tissue evidence="2">Leaf</tissue>
    </source>
</reference>
<dbReference type="Pfam" id="PF13966">
    <property type="entry name" value="zf-RVT"/>
    <property type="match status" value="1"/>
</dbReference>
<proteinExistence type="predicted"/>
<organism evidence="2">
    <name type="scientific">Brassica cretica</name>
    <name type="common">Mustard</name>
    <dbReference type="NCBI Taxonomy" id="69181"/>
    <lineage>
        <taxon>Eukaryota</taxon>
        <taxon>Viridiplantae</taxon>
        <taxon>Streptophyta</taxon>
        <taxon>Embryophyta</taxon>
        <taxon>Tracheophyta</taxon>
        <taxon>Spermatophyta</taxon>
        <taxon>Magnoliopsida</taxon>
        <taxon>eudicotyledons</taxon>
        <taxon>Gunneridae</taxon>
        <taxon>Pentapetalae</taxon>
        <taxon>rosids</taxon>
        <taxon>malvids</taxon>
        <taxon>Brassicales</taxon>
        <taxon>Brassicaceae</taxon>
        <taxon>Brassiceae</taxon>
        <taxon>Brassica</taxon>
    </lineage>
</organism>
<dbReference type="InterPro" id="IPR026960">
    <property type="entry name" value="RVT-Znf"/>
</dbReference>
<name>A0A8S9L6J7_BRACR</name>
<sequence>MASYVFNNNYLKNGLADEACSFNNNAALTSINPSQGTCRYHSSKRVSNGRVVDDNFNGCRTSRYEPWLTGFQQLYLVGLFTNSEPRRGQLDSWIMSTPALKPHGPMQEKDQDLMVSDLLSKKTREWNSTLIAERFHKSSSYSVKLGYNSLHYPSPLPTSPLSSLFPAPYTNSDICVRSTITITPTANLEFDWKKNIWNIPLSPKLKHFLWKAAQEPLPTGVNLQCRGAAQNTNCVHCNGQKTTLHAIFQC</sequence>
<evidence type="ECO:0000259" key="1">
    <source>
        <dbReference type="Pfam" id="PF13966"/>
    </source>
</evidence>
<gene>
    <name evidence="2" type="ORF">F2Q70_00027699</name>
</gene>
<feature type="domain" description="Reverse transcriptase zinc-binding" evidence="1">
    <location>
        <begin position="177"/>
        <end position="250"/>
    </location>
</feature>
<comment type="caution">
    <text evidence="2">The sequence shown here is derived from an EMBL/GenBank/DDBJ whole genome shotgun (WGS) entry which is preliminary data.</text>
</comment>